<protein>
    <recommendedName>
        <fullName evidence="1">Replication-associated protein ORF2/G2P domain-containing protein</fullName>
    </recommendedName>
</protein>
<organism evidence="2 3">
    <name type="scientific">Anaerostipes butyraticus</name>
    <dbReference type="NCBI Taxonomy" id="645466"/>
    <lineage>
        <taxon>Bacteria</taxon>
        <taxon>Bacillati</taxon>
        <taxon>Bacillota</taxon>
        <taxon>Clostridia</taxon>
        <taxon>Lachnospirales</taxon>
        <taxon>Lachnospiraceae</taxon>
        <taxon>Anaerostipes</taxon>
    </lineage>
</organism>
<gene>
    <name evidence="2" type="ORF">ANBU17_28820</name>
</gene>
<evidence type="ECO:0000259" key="1">
    <source>
        <dbReference type="Pfam" id="PF23343"/>
    </source>
</evidence>
<dbReference type="InterPro" id="IPR056906">
    <property type="entry name" value="ORF2/G2P_dom"/>
</dbReference>
<comment type="caution">
    <text evidence="2">The sequence shown here is derived from an EMBL/GenBank/DDBJ whole genome shotgun (WGS) entry which is preliminary data.</text>
</comment>
<keyword evidence="3" id="KW-1185">Reference proteome</keyword>
<reference evidence="2" key="1">
    <citation type="submission" date="2020-06" db="EMBL/GenBank/DDBJ databases">
        <title>Characterization of fructooligosaccharide metabolism and fructooligosaccharide-degrading enzymes in human commensal butyrate producers.</title>
        <authorList>
            <person name="Tanno H."/>
            <person name="Fujii T."/>
            <person name="Hirano K."/>
            <person name="Maeno S."/>
            <person name="Tonozuka T."/>
            <person name="Sakamoto M."/>
            <person name="Ohkuma M."/>
            <person name="Tochio T."/>
            <person name="Endo A."/>
        </authorList>
    </citation>
    <scope>NUCLEOTIDE SEQUENCE</scope>
    <source>
        <strain evidence="2">JCM 17466</strain>
    </source>
</reference>
<dbReference type="Proteomes" id="UP000613208">
    <property type="component" value="Unassembled WGS sequence"/>
</dbReference>
<name>A0A916QBP2_9FIRM</name>
<proteinExistence type="predicted"/>
<sequence length="216" mass="25613">MPFYQRTVIAGKTIETKKYYSRMHKPKERRIKRKEQTKEAQENVNIRHQVERLRWLLNCNFEEGDMFVTFSIRKNERPDTYKELVKMKDKLIADLRREHKKADKVFKYVYVLETGDRGAAHIHMVLKSIDTKLLKRCWDRGYIHIKLLDGTGQYGELASYLVKEKGRKKMEKYGGKTYSPIEEHDTANHNQRSSMGEGFLSCRCQSKKGILYRQAS</sequence>
<evidence type="ECO:0000313" key="2">
    <source>
        <dbReference type="EMBL" id="GFO86535.1"/>
    </source>
</evidence>
<feature type="domain" description="Replication-associated protein ORF2/G2P" evidence="1">
    <location>
        <begin position="66"/>
        <end position="164"/>
    </location>
</feature>
<dbReference type="EMBL" id="BLYI01000067">
    <property type="protein sequence ID" value="GFO86535.1"/>
    <property type="molecule type" value="Genomic_DNA"/>
</dbReference>
<accession>A0A916QBP2</accession>
<dbReference type="Pfam" id="PF23343">
    <property type="entry name" value="REP_ORF2-G2P"/>
    <property type="match status" value="1"/>
</dbReference>
<evidence type="ECO:0000313" key="3">
    <source>
        <dbReference type="Proteomes" id="UP000613208"/>
    </source>
</evidence>
<dbReference type="RefSeq" id="WP_243282696.1">
    <property type="nucleotide sequence ID" value="NZ_BLYI01000067.1"/>
</dbReference>
<dbReference type="AlphaFoldDB" id="A0A916QBP2"/>